<keyword evidence="3" id="KW-0690">Ribosome biogenesis</keyword>
<proteinExistence type="inferred from homology"/>
<dbReference type="InterPro" id="IPR012974">
    <property type="entry name" value="NOP58/56_N"/>
</dbReference>
<evidence type="ECO:0000313" key="9">
    <source>
        <dbReference type="Proteomes" id="UP001521222"/>
    </source>
</evidence>
<dbReference type="EMBL" id="JAKIXB020000031">
    <property type="protein sequence ID" value="KAL1595635.1"/>
    <property type="molecule type" value="Genomic_DNA"/>
</dbReference>
<dbReference type="InterPro" id="IPR012976">
    <property type="entry name" value="NOSIC"/>
</dbReference>
<evidence type="ECO:0000256" key="6">
    <source>
        <dbReference type="SAM" id="MobiDB-lite"/>
    </source>
</evidence>
<feature type="region of interest" description="Disordered" evidence="6">
    <location>
        <begin position="460"/>
        <end position="518"/>
    </location>
</feature>
<evidence type="ECO:0000256" key="5">
    <source>
        <dbReference type="ARBA" id="ARBA00040742"/>
    </source>
</evidence>
<dbReference type="PANTHER" id="PTHR10894">
    <property type="entry name" value="NUCLEOLAR PROTEIN 5 NUCLEOLAR PROTEIN NOP5 NOP58"/>
    <property type="match status" value="1"/>
</dbReference>
<gene>
    <name evidence="8" type="primary">nop56</name>
    <name evidence="8" type="ORF">SLS59_008273</name>
</gene>
<dbReference type="Proteomes" id="UP001521222">
    <property type="component" value="Unassembled WGS sequence"/>
</dbReference>
<comment type="subcellular location">
    <subcellularLocation>
        <location evidence="1">Nucleus</location>
        <location evidence="1">Nucleolus</location>
    </subcellularLocation>
</comment>
<dbReference type="InterPro" id="IPR036070">
    <property type="entry name" value="Nop_dom_sf"/>
</dbReference>
<keyword evidence="4" id="KW-0539">Nucleus</keyword>
<sequence length="518" mass="56327">MSVDYLLHESPIGYAVFKVILQPDTIGNRLAEVQKAVQDLDKFGKTVELVGLAPFQGTQDALAEINDVSEGILSDFLRATLETNLPKAGKKKTITLGVSDSNLAGSIKAAFPNLACETTQTSEVVADLLRGLRQHSGKLIKKLQPGDIDRSILGLGHAYSRAKVKFSVNKQDNHIIQAIATLDQVDKDLNQFCMRLRENYGWHFPELSKIIQSNDQYAKVVLEIGDKSRLTEDDIHDLAALVDDDEAVATAIVKAARTSMGRDLSAADMEIVMAFAKRTASLAAYRKQLSNYLGTRMGQVAPNLAALIGDTVGARLISKAGSLTNLSKYPASTVQILGAEKALFRALKTKGNTPKYGLIYHSSFIGKTGAKSKGRISRFLANKCSIASRIDNFSETPTSKFGEALKRQVEERIEFYSSGAPPAKNAAVMQAAMNAVMTDIGIPDPTATATEDVEMADGVTAAATEQARREKKEKKEKKKDKKSKSADEEVSEKKSKKDKKRKADGEDGESKKKKKSKA</sequence>
<reference evidence="8 9" key="1">
    <citation type="submission" date="2024-02" db="EMBL/GenBank/DDBJ databases">
        <title>De novo assembly and annotation of 12 fungi associated with fruit tree decline syndrome in Ontario, Canada.</title>
        <authorList>
            <person name="Sulman M."/>
            <person name="Ellouze W."/>
            <person name="Ilyukhin E."/>
        </authorList>
    </citation>
    <scope>NUCLEOTIDE SEQUENCE [LARGE SCALE GENOMIC DNA]</scope>
    <source>
        <strain evidence="8 9">M97-236</strain>
    </source>
</reference>
<protein>
    <recommendedName>
        <fullName evidence="5">Nucleolar protein 56</fullName>
    </recommendedName>
</protein>
<dbReference type="Gene3D" id="1.10.246.90">
    <property type="entry name" value="Nop domain"/>
    <property type="match status" value="1"/>
</dbReference>
<comment type="caution">
    <text evidence="8">The sequence shown here is derived from an EMBL/GenBank/DDBJ whole genome shotgun (WGS) entry which is preliminary data.</text>
</comment>
<organism evidence="8 9">
    <name type="scientific">Nothophoma quercina</name>
    <dbReference type="NCBI Taxonomy" id="749835"/>
    <lineage>
        <taxon>Eukaryota</taxon>
        <taxon>Fungi</taxon>
        <taxon>Dikarya</taxon>
        <taxon>Ascomycota</taxon>
        <taxon>Pezizomycotina</taxon>
        <taxon>Dothideomycetes</taxon>
        <taxon>Pleosporomycetidae</taxon>
        <taxon>Pleosporales</taxon>
        <taxon>Pleosporineae</taxon>
        <taxon>Didymellaceae</taxon>
        <taxon>Nothophoma</taxon>
    </lineage>
</organism>
<dbReference type="Pfam" id="PF01798">
    <property type="entry name" value="Nop"/>
    <property type="match status" value="1"/>
</dbReference>
<accession>A0ABR3QU02</accession>
<evidence type="ECO:0000256" key="3">
    <source>
        <dbReference type="ARBA" id="ARBA00022517"/>
    </source>
</evidence>
<feature type="domain" description="Nop" evidence="7">
    <location>
        <begin position="300"/>
        <end position="418"/>
    </location>
</feature>
<dbReference type="SMART" id="SM00931">
    <property type="entry name" value="NOSIC"/>
    <property type="match status" value="1"/>
</dbReference>
<keyword evidence="9" id="KW-1185">Reference proteome</keyword>
<dbReference type="InterPro" id="IPR002687">
    <property type="entry name" value="Nop_dom"/>
</dbReference>
<evidence type="ECO:0000256" key="1">
    <source>
        <dbReference type="ARBA" id="ARBA00004604"/>
    </source>
</evidence>
<dbReference type="InterPro" id="IPR045056">
    <property type="entry name" value="Nop56/Nop58"/>
</dbReference>
<dbReference type="PANTHER" id="PTHR10894:SF0">
    <property type="entry name" value="NUCLEOLAR PROTEIN 56"/>
    <property type="match status" value="1"/>
</dbReference>
<dbReference type="Pfam" id="PF08156">
    <property type="entry name" value="NOP5NT"/>
    <property type="match status" value="1"/>
</dbReference>
<comment type="similarity">
    <text evidence="2">Belongs to the NOP5/NOP56 family.</text>
</comment>
<name>A0ABR3QU02_9PLEO</name>
<dbReference type="Gene3D" id="1.10.287.4070">
    <property type="match status" value="1"/>
</dbReference>
<evidence type="ECO:0000256" key="4">
    <source>
        <dbReference type="ARBA" id="ARBA00023242"/>
    </source>
</evidence>
<evidence type="ECO:0000256" key="2">
    <source>
        <dbReference type="ARBA" id="ARBA00009211"/>
    </source>
</evidence>
<evidence type="ECO:0000313" key="8">
    <source>
        <dbReference type="EMBL" id="KAL1595635.1"/>
    </source>
</evidence>
<dbReference type="InterPro" id="IPR042239">
    <property type="entry name" value="Nop_C"/>
</dbReference>
<evidence type="ECO:0000259" key="7">
    <source>
        <dbReference type="PROSITE" id="PS51358"/>
    </source>
</evidence>
<dbReference type="SUPFAM" id="SSF89124">
    <property type="entry name" value="Nop domain"/>
    <property type="match status" value="1"/>
</dbReference>
<feature type="compositionally biased region" description="Basic and acidic residues" evidence="6">
    <location>
        <begin position="483"/>
        <end position="510"/>
    </location>
</feature>
<feature type="compositionally biased region" description="Basic residues" evidence="6">
    <location>
        <begin position="469"/>
        <end position="482"/>
    </location>
</feature>
<dbReference type="PROSITE" id="PS51358">
    <property type="entry name" value="NOP"/>
    <property type="match status" value="1"/>
</dbReference>